<proteinExistence type="predicted"/>
<dbReference type="InterPro" id="IPR036873">
    <property type="entry name" value="Rhodanese-like_dom_sf"/>
</dbReference>
<dbReference type="SMART" id="SM00450">
    <property type="entry name" value="RHOD"/>
    <property type="match status" value="1"/>
</dbReference>
<dbReference type="InterPro" id="IPR001763">
    <property type="entry name" value="Rhodanese-like_dom"/>
</dbReference>
<evidence type="ECO:0000259" key="1">
    <source>
        <dbReference type="PROSITE" id="PS50206"/>
    </source>
</evidence>
<protein>
    <recommendedName>
        <fullName evidence="1">Rhodanese domain-containing protein</fullName>
    </recommendedName>
</protein>
<dbReference type="AlphaFoldDB" id="A0A7S0NC97"/>
<sequence>MSTEDLQQLMEDQQQEVVILDVRRRDEFDVSHIKGAICAGEDGELVNIAELTTSWSGDTSVKSKKIACYCSVGYRSARLAQKLLLEHGCKSAFNVEGSIFKWANEGRKVYRGEVEVSPTLVHPYNFTFGQLLNSKYRHPLASNTQNN</sequence>
<dbReference type="Pfam" id="PF00581">
    <property type="entry name" value="Rhodanese"/>
    <property type="match status" value="1"/>
</dbReference>
<dbReference type="PANTHER" id="PTHR43031:SF16">
    <property type="entry name" value="OXIDOREDUCTASE"/>
    <property type="match status" value="1"/>
</dbReference>
<dbReference type="EMBL" id="HBEO01032636">
    <property type="protein sequence ID" value="CAD8505489.1"/>
    <property type="molecule type" value="Transcribed_RNA"/>
</dbReference>
<dbReference type="CDD" id="cd00158">
    <property type="entry name" value="RHOD"/>
    <property type="match status" value="1"/>
</dbReference>
<dbReference type="Gene3D" id="3.40.250.10">
    <property type="entry name" value="Rhodanese-like domain"/>
    <property type="match status" value="1"/>
</dbReference>
<reference evidence="2" key="1">
    <citation type="submission" date="2021-01" db="EMBL/GenBank/DDBJ databases">
        <authorList>
            <person name="Corre E."/>
            <person name="Pelletier E."/>
            <person name="Niang G."/>
            <person name="Scheremetjew M."/>
            <person name="Finn R."/>
            <person name="Kale V."/>
            <person name="Holt S."/>
            <person name="Cochrane G."/>
            <person name="Meng A."/>
            <person name="Brown T."/>
            <person name="Cohen L."/>
        </authorList>
    </citation>
    <scope>NUCLEOTIDE SEQUENCE</scope>
    <source>
        <strain evidence="2">CCMP325</strain>
    </source>
</reference>
<evidence type="ECO:0000313" key="2">
    <source>
        <dbReference type="EMBL" id="CAD8505489.1"/>
    </source>
</evidence>
<dbReference type="InterPro" id="IPR050229">
    <property type="entry name" value="GlpE_sulfurtransferase"/>
</dbReference>
<dbReference type="PROSITE" id="PS50206">
    <property type="entry name" value="RHODANESE_3"/>
    <property type="match status" value="1"/>
</dbReference>
<gene>
    <name evidence="2" type="ORF">HPHI1048_LOCUS22091</name>
</gene>
<dbReference type="SUPFAM" id="SSF52821">
    <property type="entry name" value="Rhodanese/Cell cycle control phosphatase"/>
    <property type="match status" value="1"/>
</dbReference>
<dbReference type="PANTHER" id="PTHR43031">
    <property type="entry name" value="FAD-DEPENDENT OXIDOREDUCTASE"/>
    <property type="match status" value="1"/>
</dbReference>
<name>A0A7S0NC97_9CRYP</name>
<accession>A0A7S0NC97</accession>
<organism evidence="2">
    <name type="scientific">Hanusia phi</name>
    <dbReference type="NCBI Taxonomy" id="3032"/>
    <lineage>
        <taxon>Eukaryota</taxon>
        <taxon>Cryptophyceae</taxon>
        <taxon>Pyrenomonadales</taxon>
        <taxon>Geminigeraceae</taxon>
        <taxon>Hanusia</taxon>
    </lineage>
</organism>
<feature type="domain" description="Rhodanese" evidence="1">
    <location>
        <begin position="13"/>
        <end position="111"/>
    </location>
</feature>